<organism evidence="4 5">
    <name type="scientific">Chaetoceros tenuissimus</name>
    <dbReference type="NCBI Taxonomy" id="426638"/>
    <lineage>
        <taxon>Eukaryota</taxon>
        <taxon>Sar</taxon>
        <taxon>Stramenopiles</taxon>
        <taxon>Ochrophyta</taxon>
        <taxon>Bacillariophyta</taxon>
        <taxon>Coscinodiscophyceae</taxon>
        <taxon>Chaetocerotophycidae</taxon>
        <taxon>Chaetocerotales</taxon>
        <taxon>Chaetocerotaceae</taxon>
        <taxon>Chaetoceros</taxon>
    </lineage>
</organism>
<gene>
    <name evidence="4" type="ORF">CTEN210_06015</name>
</gene>
<dbReference type="Pfam" id="PF00254">
    <property type="entry name" value="FKBP_C"/>
    <property type="match status" value="1"/>
</dbReference>
<sequence length="210" mass="22341">MKLTLAKILLTISAAQALNSCPNRRAFLGSVGSCSTAVLLSSTPQVANAAGSAPSLNFETSKSGIQWADAKVGTGATPSQGQTVAIDYVLSTTGARYGSSIYKTADKGAPYRWTLGDGSTIKGLEEAIIGGEGMTGMKSGGIRRVVIPSALAYEKLTEFSEDCGQKNTYNPVPPPGEAFEEFQRFKNIYCNPNRQYQPDVVIDIKLYGKR</sequence>
<evidence type="ECO:0000259" key="3">
    <source>
        <dbReference type="PROSITE" id="PS50059"/>
    </source>
</evidence>
<dbReference type="GO" id="GO:0009507">
    <property type="term" value="C:chloroplast"/>
    <property type="evidence" value="ECO:0007669"/>
    <property type="project" value="InterPro"/>
</dbReference>
<feature type="signal peptide" evidence="2">
    <location>
        <begin position="1"/>
        <end position="17"/>
    </location>
</feature>
<dbReference type="Proteomes" id="UP001054902">
    <property type="component" value="Unassembled WGS sequence"/>
</dbReference>
<dbReference type="InterPro" id="IPR044183">
    <property type="entry name" value="PNSL4/FKBP13-like"/>
</dbReference>
<dbReference type="EMBL" id="BLLK01000038">
    <property type="protein sequence ID" value="GFH49539.1"/>
    <property type="molecule type" value="Genomic_DNA"/>
</dbReference>
<reference evidence="4 5" key="1">
    <citation type="journal article" date="2021" name="Sci. Rep.">
        <title>The genome of the diatom Chaetoceros tenuissimus carries an ancient integrated fragment of an extant virus.</title>
        <authorList>
            <person name="Hongo Y."/>
            <person name="Kimura K."/>
            <person name="Takaki Y."/>
            <person name="Yoshida Y."/>
            <person name="Baba S."/>
            <person name="Kobayashi G."/>
            <person name="Nagasaki K."/>
            <person name="Hano T."/>
            <person name="Tomaru Y."/>
        </authorList>
    </citation>
    <scope>NUCLEOTIDE SEQUENCE [LARGE SCALE GENOMIC DNA]</scope>
    <source>
        <strain evidence="4 5">NIES-3715</strain>
    </source>
</reference>
<dbReference type="PANTHER" id="PTHR47833">
    <property type="entry name" value="PHOTOSYNTHETIC NDH SUBUNIT OF LUMENAL LOCATION 4, CHLOROPLASTIC"/>
    <property type="match status" value="1"/>
</dbReference>
<feature type="domain" description="PPIase FKBP-type" evidence="3">
    <location>
        <begin position="81"/>
        <end position="174"/>
    </location>
</feature>
<keyword evidence="1" id="KW-0697">Rotamase</keyword>
<comment type="caution">
    <text evidence="4">The sequence shown here is derived from an EMBL/GenBank/DDBJ whole genome shotgun (WGS) entry which is preliminary data.</text>
</comment>
<dbReference type="PROSITE" id="PS50059">
    <property type="entry name" value="FKBP_PPIASE"/>
    <property type="match status" value="1"/>
</dbReference>
<keyword evidence="2" id="KW-0732">Signal</keyword>
<proteinExistence type="predicted"/>
<dbReference type="EC" id="5.2.1.8" evidence="1"/>
<keyword evidence="5" id="KW-1185">Reference proteome</keyword>
<name>A0AAD3CPP9_9STRA</name>
<dbReference type="AlphaFoldDB" id="A0AAD3CPP9"/>
<dbReference type="SUPFAM" id="SSF54534">
    <property type="entry name" value="FKBP-like"/>
    <property type="match status" value="1"/>
</dbReference>
<feature type="chain" id="PRO_5042030995" description="peptidylprolyl isomerase" evidence="2">
    <location>
        <begin position="18"/>
        <end position="210"/>
    </location>
</feature>
<accession>A0AAD3CPP9</accession>
<keyword evidence="1" id="KW-0413">Isomerase</keyword>
<dbReference type="Gene3D" id="3.10.50.40">
    <property type="match status" value="1"/>
</dbReference>
<evidence type="ECO:0000256" key="2">
    <source>
        <dbReference type="SAM" id="SignalP"/>
    </source>
</evidence>
<dbReference type="InterPro" id="IPR001179">
    <property type="entry name" value="PPIase_FKBP_dom"/>
</dbReference>
<evidence type="ECO:0000256" key="1">
    <source>
        <dbReference type="PROSITE-ProRule" id="PRU00277"/>
    </source>
</evidence>
<dbReference type="PANTHER" id="PTHR47833:SF1">
    <property type="entry name" value="PHOTOSYNTHETIC NDH SUBUNIT OF LUMENAL LOCATION 4, CHLOROPLASTIC"/>
    <property type="match status" value="1"/>
</dbReference>
<dbReference type="InterPro" id="IPR046357">
    <property type="entry name" value="PPIase_dom_sf"/>
</dbReference>
<evidence type="ECO:0000313" key="5">
    <source>
        <dbReference type="Proteomes" id="UP001054902"/>
    </source>
</evidence>
<protein>
    <recommendedName>
        <fullName evidence="1">peptidylprolyl isomerase</fullName>
        <ecNumber evidence="1">5.2.1.8</ecNumber>
    </recommendedName>
</protein>
<evidence type="ECO:0000313" key="4">
    <source>
        <dbReference type="EMBL" id="GFH49539.1"/>
    </source>
</evidence>
<dbReference type="GO" id="GO:0003755">
    <property type="term" value="F:peptidyl-prolyl cis-trans isomerase activity"/>
    <property type="evidence" value="ECO:0007669"/>
    <property type="project" value="UniProtKB-KW"/>
</dbReference>
<comment type="catalytic activity">
    <reaction evidence="1">
        <text>[protein]-peptidylproline (omega=180) = [protein]-peptidylproline (omega=0)</text>
        <dbReference type="Rhea" id="RHEA:16237"/>
        <dbReference type="Rhea" id="RHEA-COMP:10747"/>
        <dbReference type="Rhea" id="RHEA-COMP:10748"/>
        <dbReference type="ChEBI" id="CHEBI:83833"/>
        <dbReference type="ChEBI" id="CHEBI:83834"/>
        <dbReference type="EC" id="5.2.1.8"/>
    </reaction>
</comment>